<dbReference type="GO" id="GO:0042602">
    <property type="term" value="F:riboflavin reductase (NADPH) activity"/>
    <property type="evidence" value="ECO:0007669"/>
    <property type="project" value="TreeGrafter"/>
</dbReference>
<dbReference type="InterPro" id="IPR051606">
    <property type="entry name" value="Polyketide_Oxido-like"/>
</dbReference>
<reference evidence="2" key="1">
    <citation type="journal article" date="2021" name="PeerJ">
        <title>Extensive microbial diversity within the chicken gut microbiome revealed by metagenomics and culture.</title>
        <authorList>
            <person name="Gilroy R."/>
            <person name="Ravi A."/>
            <person name="Getino M."/>
            <person name="Pursley I."/>
            <person name="Horton D.L."/>
            <person name="Alikhan N.F."/>
            <person name="Baker D."/>
            <person name="Gharbi K."/>
            <person name="Hall N."/>
            <person name="Watson M."/>
            <person name="Adriaenssens E.M."/>
            <person name="Foster-Nyarko E."/>
            <person name="Jarju S."/>
            <person name="Secka A."/>
            <person name="Antonio M."/>
            <person name="Oren A."/>
            <person name="Chaudhuri R.R."/>
            <person name="La Ragione R."/>
            <person name="Hildebrand F."/>
            <person name="Pallen M.J."/>
        </authorList>
    </citation>
    <scope>NUCLEOTIDE SEQUENCE</scope>
    <source>
        <strain evidence="2">CHK171-7178</strain>
    </source>
</reference>
<accession>A0A921FYU2</accession>
<dbReference type="EMBL" id="DYWT01000173">
    <property type="protein sequence ID" value="HJF32190.1"/>
    <property type="molecule type" value="Genomic_DNA"/>
</dbReference>
<feature type="domain" description="NAD(P)-binding" evidence="1">
    <location>
        <begin position="7"/>
        <end position="198"/>
    </location>
</feature>
<dbReference type="Pfam" id="PF13460">
    <property type="entry name" value="NAD_binding_10"/>
    <property type="match status" value="1"/>
</dbReference>
<evidence type="ECO:0000313" key="2">
    <source>
        <dbReference type="EMBL" id="HJF32190.1"/>
    </source>
</evidence>
<dbReference type="PANTHER" id="PTHR43355:SF2">
    <property type="entry name" value="FLAVIN REDUCTASE (NADPH)"/>
    <property type="match status" value="1"/>
</dbReference>
<sequence>MKVTIFGANGQIGQLLVKQALDAGHEVTAYMRRMNALELQHDKLQIVVGDITDREKLREVIAGRDAVLSALGPKISIKRSVSELPLADGHKAIISVMEDFGPKRLITLATPAISAKEDVKQIATVLPGFMPKIFMPSAYAEMRGIEKLLKATQLDWTVVRIIDPNAKTDGNGYAISFGDTKSKMSVSRYNAAKCMLDATLKDEWIHKMPIVFNK</sequence>
<proteinExistence type="predicted"/>
<protein>
    <submittedName>
        <fullName evidence="2">NAD(P)H-binding protein</fullName>
    </submittedName>
</protein>
<comment type="caution">
    <text evidence="2">The sequence shown here is derived from an EMBL/GenBank/DDBJ whole genome shotgun (WGS) entry which is preliminary data.</text>
</comment>
<dbReference type="PANTHER" id="PTHR43355">
    <property type="entry name" value="FLAVIN REDUCTASE (NADPH)"/>
    <property type="match status" value="1"/>
</dbReference>
<evidence type="ECO:0000259" key="1">
    <source>
        <dbReference type="Pfam" id="PF13460"/>
    </source>
</evidence>
<dbReference type="Proteomes" id="UP000698173">
    <property type="component" value="Unassembled WGS sequence"/>
</dbReference>
<reference evidence="2" key="2">
    <citation type="submission" date="2021-09" db="EMBL/GenBank/DDBJ databases">
        <authorList>
            <person name="Gilroy R."/>
        </authorList>
    </citation>
    <scope>NUCLEOTIDE SEQUENCE</scope>
    <source>
        <strain evidence="2">CHK171-7178</strain>
    </source>
</reference>
<dbReference type="InterPro" id="IPR016040">
    <property type="entry name" value="NAD(P)-bd_dom"/>
</dbReference>
<dbReference type="AlphaFoldDB" id="A0A921FYU2"/>
<evidence type="ECO:0000313" key="3">
    <source>
        <dbReference type="Proteomes" id="UP000698173"/>
    </source>
</evidence>
<dbReference type="SUPFAM" id="SSF51735">
    <property type="entry name" value="NAD(P)-binding Rossmann-fold domains"/>
    <property type="match status" value="1"/>
</dbReference>
<organism evidence="2 3">
    <name type="scientific">Sporosarcina psychrophila</name>
    <name type="common">Bacillus psychrophilus</name>
    <dbReference type="NCBI Taxonomy" id="1476"/>
    <lineage>
        <taxon>Bacteria</taxon>
        <taxon>Bacillati</taxon>
        <taxon>Bacillota</taxon>
        <taxon>Bacilli</taxon>
        <taxon>Bacillales</taxon>
        <taxon>Caryophanaceae</taxon>
        <taxon>Sporosarcina</taxon>
    </lineage>
</organism>
<dbReference type="InterPro" id="IPR036291">
    <property type="entry name" value="NAD(P)-bd_dom_sf"/>
</dbReference>
<gene>
    <name evidence="2" type="ORF">K8V56_10505</name>
</gene>
<dbReference type="GO" id="GO:0004074">
    <property type="term" value="F:biliverdin reductase [NAD(P)H] activity"/>
    <property type="evidence" value="ECO:0007669"/>
    <property type="project" value="TreeGrafter"/>
</dbReference>
<dbReference type="Gene3D" id="3.40.50.720">
    <property type="entry name" value="NAD(P)-binding Rossmann-like Domain"/>
    <property type="match status" value="1"/>
</dbReference>
<name>A0A921FYU2_SPOPS</name>